<dbReference type="Proteomes" id="UP001172386">
    <property type="component" value="Unassembled WGS sequence"/>
</dbReference>
<dbReference type="EMBL" id="JAPDRQ010000205">
    <property type="protein sequence ID" value="KAJ9652293.1"/>
    <property type="molecule type" value="Genomic_DNA"/>
</dbReference>
<sequence length="508" mass="57703">MSPVLLVTRQAGPVIEPASKNNWDWRSVASDEDLILESWSQGFVVGSLMLMGCITVANMRRGVLLHKLIFLEQIMALTHGTFCFMEFDGYGWYLSSTAALLYLSYILHNVVAWLKIRPFFHGKSTTFQPRFVKLTTRIYIGTLVLTVPPVLFQISDNFRYFNGYSGWYVPVRPYEPLMRDPWWVFCCAILFYVISKSYGMGVVKIIKKSPRFGILFASIILALIFTGLDISASIHSFIGSTDGINPFWKLSLVFKCLTDAILLDDFKTELKRLGLKRMKRDEKGRQSHALVLDDDDRLNSDDEAYMHYSNGSISGPVLNGHAFRHSVSHHGRRKSDDMEGSEQVEFMQALHTHPSQLSSDRSSRRSSSIRPQTGTGGVRATKLPSLFQTIKPGKKSRQSFGRSDSIWSDQNDDVEAQSKKSKKKAHEDDNIAPDQITFEDDSLERARRMNEATIAELTRRKDSKVRALDADDISRVQQQKRGAPPRDFWDEIDVLDDHEPSSSSSLRP</sequence>
<comment type="caution">
    <text evidence="1">The sequence shown here is derived from an EMBL/GenBank/DDBJ whole genome shotgun (WGS) entry which is preliminary data.</text>
</comment>
<proteinExistence type="predicted"/>
<evidence type="ECO:0000313" key="1">
    <source>
        <dbReference type="EMBL" id="KAJ9652293.1"/>
    </source>
</evidence>
<accession>A0ACC2ZXD6</accession>
<gene>
    <name evidence="1" type="ORF">H2198_008427</name>
</gene>
<keyword evidence="2" id="KW-1185">Reference proteome</keyword>
<organism evidence="1 2">
    <name type="scientific">Neophaeococcomyces mojaviensis</name>
    <dbReference type="NCBI Taxonomy" id="3383035"/>
    <lineage>
        <taxon>Eukaryota</taxon>
        <taxon>Fungi</taxon>
        <taxon>Dikarya</taxon>
        <taxon>Ascomycota</taxon>
        <taxon>Pezizomycotina</taxon>
        <taxon>Eurotiomycetes</taxon>
        <taxon>Chaetothyriomycetidae</taxon>
        <taxon>Chaetothyriales</taxon>
        <taxon>Chaetothyriales incertae sedis</taxon>
        <taxon>Neophaeococcomyces</taxon>
    </lineage>
</organism>
<reference evidence="1" key="1">
    <citation type="submission" date="2022-10" db="EMBL/GenBank/DDBJ databases">
        <title>Culturing micro-colonial fungi from biological soil crusts in the Mojave desert and describing Neophaeococcomyces mojavensis, and introducing the new genera and species Taxawa tesnikishii.</title>
        <authorList>
            <person name="Kurbessoian T."/>
            <person name="Stajich J.E."/>
        </authorList>
    </citation>
    <scope>NUCLEOTIDE SEQUENCE</scope>
    <source>
        <strain evidence="1">JES_112</strain>
    </source>
</reference>
<protein>
    <submittedName>
        <fullName evidence="1">Uncharacterized protein</fullName>
    </submittedName>
</protein>
<name>A0ACC2ZXD6_9EURO</name>
<evidence type="ECO:0000313" key="2">
    <source>
        <dbReference type="Proteomes" id="UP001172386"/>
    </source>
</evidence>